<evidence type="ECO:0008006" key="3">
    <source>
        <dbReference type="Google" id="ProtNLM"/>
    </source>
</evidence>
<feature type="chain" id="PRO_5010163669" description="Secreted protein" evidence="1">
    <location>
        <begin position="17"/>
        <end position="65"/>
    </location>
</feature>
<dbReference type="RefSeq" id="XP_003146670.1">
    <property type="nucleotide sequence ID" value="XM_003146622.1"/>
</dbReference>
<dbReference type="InParanoid" id="A0A1S0TNP3"/>
<evidence type="ECO:0000313" key="2">
    <source>
        <dbReference type="EMBL" id="EFO17400.1"/>
    </source>
</evidence>
<sequence>MHYSWITLLDIIIAIAITNDDDDDGDSVVGINDGDNYHHCLIERKMKRGNLKIYLLLIRIMNCPL</sequence>
<accession>A0A1S0TNP3</accession>
<dbReference type="KEGG" id="loa:LOAG_11099"/>
<feature type="signal peptide" evidence="1">
    <location>
        <begin position="1"/>
        <end position="16"/>
    </location>
</feature>
<dbReference type="EMBL" id="JH712436">
    <property type="protein sequence ID" value="EFO17400.1"/>
    <property type="molecule type" value="Genomic_DNA"/>
</dbReference>
<reference evidence="2" key="1">
    <citation type="submission" date="2012-04" db="EMBL/GenBank/DDBJ databases">
        <title>The Genome Sequence of Loa loa.</title>
        <authorList>
            <consortium name="The Broad Institute Genome Sequencing Platform"/>
            <consortium name="Broad Institute Genome Sequencing Center for Infectious Disease"/>
            <person name="Nutman T.B."/>
            <person name="Fink D.L."/>
            <person name="Russ C."/>
            <person name="Young S."/>
            <person name="Zeng Q."/>
            <person name="Gargeya S."/>
            <person name="Alvarado L."/>
            <person name="Berlin A."/>
            <person name="Chapman S.B."/>
            <person name="Chen Z."/>
            <person name="Freedman E."/>
            <person name="Gellesch M."/>
            <person name="Goldberg J."/>
            <person name="Griggs A."/>
            <person name="Gujja S."/>
            <person name="Heilman E.R."/>
            <person name="Heiman D."/>
            <person name="Howarth C."/>
            <person name="Mehta T."/>
            <person name="Neiman D."/>
            <person name="Pearson M."/>
            <person name="Roberts A."/>
            <person name="Saif S."/>
            <person name="Shea T."/>
            <person name="Shenoy N."/>
            <person name="Sisk P."/>
            <person name="Stolte C."/>
            <person name="Sykes S."/>
            <person name="White J."/>
            <person name="Yandava C."/>
            <person name="Haas B."/>
            <person name="Henn M.R."/>
            <person name="Nusbaum C."/>
            <person name="Birren B."/>
        </authorList>
    </citation>
    <scope>NUCLEOTIDE SEQUENCE [LARGE SCALE GENOMIC DNA]</scope>
</reference>
<evidence type="ECO:0000256" key="1">
    <source>
        <dbReference type="SAM" id="SignalP"/>
    </source>
</evidence>
<organism evidence="2">
    <name type="scientific">Loa loa</name>
    <name type="common">Eye worm</name>
    <name type="synonym">Filaria loa</name>
    <dbReference type="NCBI Taxonomy" id="7209"/>
    <lineage>
        <taxon>Eukaryota</taxon>
        <taxon>Metazoa</taxon>
        <taxon>Ecdysozoa</taxon>
        <taxon>Nematoda</taxon>
        <taxon>Chromadorea</taxon>
        <taxon>Rhabditida</taxon>
        <taxon>Spirurina</taxon>
        <taxon>Spiruromorpha</taxon>
        <taxon>Filarioidea</taxon>
        <taxon>Onchocercidae</taxon>
        <taxon>Loa</taxon>
    </lineage>
</organism>
<dbReference type="AlphaFoldDB" id="A0A1S0TNP3"/>
<dbReference type="CTD" id="9948548"/>
<name>A0A1S0TNP3_LOALO</name>
<protein>
    <recommendedName>
        <fullName evidence="3">Secreted protein</fullName>
    </recommendedName>
</protein>
<gene>
    <name evidence="2" type="ORF">LOAG_11099</name>
</gene>
<dbReference type="GeneID" id="9948548"/>
<keyword evidence="1" id="KW-0732">Signal</keyword>
<proteinExistence type="predicted"/>